<dbReference type="GO" id="GO:0016705">
    <property type="term" value="F:oxidoreductase activity, acting on paired donors, with incorporation or reduction of molecular oxygen"/>
    <property type="evidence" value="ECO:0007669"/>
    <property type="project" value="UniProtKB-ARBA"/>
</dbReference>
<reference evidence="10 11" key="1">
    <citation type="journal article" date="2017" name="Curr. Microbiol.">
        <title>Mucilaginibacter ginsenosidivorans sp. nov., Isolated from Soil of Ginseng Field.</title>
        <authorList>
            <person name="Kim M.M."/>
            <person name="Siddiqi M.Z."/>
            <person name="Im W.T."/>
        </authorList>
    </citation>
    <scope>NUCLEOTIDE SEQUENCE [LARGE SCALE GENOMIC DNA]</scope>
    <source>
        <strain evidence="10 11">Gsoil 3017</strain>
    </source>
</reference>
<dbReference type="GO" id="GO:0006307">
    <property type="term" value="P:DNA alkylation repair"/>
    <property type="evidence" value="ECO:0007669"/>
    <property type="project" value="InterPro"/>
</dbReference>
<proteinExistence type="predicted"/>
<evidence type="ECO:0000313" key="11">
    <source>
        <dbReference type="Proteomes" id="UP000321479"/>
    </source>
</evidence>
<dbReference type="Pfam" id="PF13532">
    <property type="entry name" value="2OG-FeII_Oxy_2"/>
    <property type="match status" value="1"/>
</dbReference>
<keyword evidence="6" id="KW-0560">Oxidoreductase</keyword>
<dbReference type="InterPro" id="IPR027450">
    <property type="entry name" value="AlkB-like"/>
</dbReference>
<evidence type="ECO:0000256" key="6">
    <source>
        <dbReference type="ARBA" id="ARBA00023002"/>
    </source>
</evidence>
<keyword evidence="4" id="KW-0460">Magnesium</keyword>
<dbReference type="GO" id="GO:0032451">
    <property type="term" value="F:demethylase activity"/>
    <property type="evidence" value="ECO:0007669"/>
    <property type="project" value="UniProtKB-ARBA"/>
</dbReference>
<dbReference type="PANTHER" id="PTHR31212">
    <property type="entry name" value="ALPHA-KETOGLUTARATE-DEPENDENT DIOXYGENASE ALKB HOMOLOG 3"/>
    <property type="match status" value="1"/>
</dbReference>
<dbReference type="Gene3D" id="2.60.120.590">
    <property type="entry name" value="Alpha-ketoglutarate-dependent dioxygenase AlkB-like"/>
    <property type="match status" value="1"/>
</dbReference>
<dbReference type="GO" id="GO:0016787">
    <property type="term" value="F:hydrolase activity"/>
    <property type="evidence" value="ECO:0007669"/>
    <property type="project" value="UniProtKB-ARBA"/>
</dbReference>
<keyword evidence="8" id="KW-0234">DNA repair</keyword>
<evidence type="ECO:0000256" key="4">
    <source>
        <dbReference type="ARBA" id="ARBA00022842"/>
    </source>
</evidence>
<dbReference type="SUPFAM" id="SSF51197">
    <property type="entry name" value="Clavaminate synthase-like"/>
    <property type="match status" value="1"/>
</dbReference>
<dbReference type="OrthoDB" id="190276at2"/>
<protein>
    <submittedName>
        <fullName evidence="10">Alpha-ketoglutarate-dependent dioxygenase AlkB</fullName>
    </submittedName>
</protein>
<evidence type="ECO:0000259" key="9">
    <source>
        <dbReference type="PROSITE" id="PS51471"/>
    </source>
</evidence>
<dbReference type="PROSITE" id="PS51471">
    <property type="entry name" value="FE2OG_OXY"/>
    <property type="match status" value="1"/>
</dbReference>
<keyword evidence="2" id="KW-0479">Metal-binding</keyword>
<evidence type="ECO:0000256" key="1">
    <source>
        <dbReference type="ARBA" id="ARBA00001954"/>
    </source>
</evidence>
<evidence type="ECO:0000256" key="5">
    <source>
        <dbReference type="ARBA" id="ARBA00022964"/>
    </source>
</evidence>
<evidence type="ECO:0000256" key="2">
    <source>
        <dbReference type="ARBA" id="ARBA00022723"/>
    </source>
</evidence>
<evidence type="ECO:0000256" key="3">
    <source>
        <dbReference type="ARBA" id="ARBA00022763"/>
    </source>
</evidence>
<keyword evidence="5 10" id="KW-0223">Dioxygenase</keyword>
<dbReference type="RefSeq" id="WP_147033454.1">
    <property type="nucleotide sequence ID" value="NZ_CP042436.1"/>
</dbReference>
<dbReference type="EMBL" id="CP042436">
    <property type="protein sequence ID" value="QEC64620.1"/>
    <property type="molecule type" value="Genomic_DNA"/>
</dbReference>
<accession>A0A5B8UZL8</accession>
<dbReference type="FunFam" id="2.60.120.590:FF:000004">
    <property type="entry name" value="DNA oxidative demethylase ALKBH2"/>
    <property type="match status" value="1"/>
</dbReference>
<gene>
    <name evidence="10" type="ORF">FRZ54_19280</name>
</gene>
<keyword evidence="7" id="KW-0408">Iron</keyword>
<dbReference type="GO" id="GO:0046872">
    <property type="term" value="F:metal ion binding"/>
    <property type="evidence" value="ECO:0007669"/>
    <property type="project" value="UniProtKB-KW"/>
</dbReference>
<dbReference type="Proteomes" id="UP000321479">
    <property type="component" value="Chromosome"/>
</dbReference>
<dbReference type="InterPro" id="IPR037151">
    <property type="entry name" value="AlkB-like_sf"/>
</dbReference>
<comment type="cofactor">
    <cofactor evidence="1">
        <name>Fe(2+)</name>
        <dbReference type="ChEBI" id="CHEBI:29033"/>
    </cofactor>
</comment>
<sequence length="200" mass="23408">MEQLSFFEQPRPDILLPEELLDYHPQLFDAAESAQLLQLLIGTIDWEQEEIKMFGKVLKTPRLTAWYGDRHYTYSGIKHYPAPWTNELLAIKQRIEPIAGTQFNSVLLNYYRDASDSMAWHSDDEHELGKNPVIASVSFGQERRFDIRHKHEKGRKYAIQLENGSLLVMKGDLQHNWEHRIAKSTRAMKARINLTFRSIN</sequence>
<dbReference type="InterPro" id="IPR005123">
    <property type="entry name" value="Oxoglu/Fe-dep_dioxygenase_dom"/>
</dbReference>
<keyword evidence="11" id="KW-1185">Reference proteome</keyword>
<dbReference type="GO" id="GO:0140097">
    <property type="term" value="F:catalytic activity, acting on DNA"/>
    <property type="evidence" value="ECO:0007669"/>
    <property type="project" value="UniProtKB-ARBA"/>
</dbReference>
<dbReference type="GO" id="GO:0051213">
    <property type="term" value="F:dioxygenase activity"/>
    <property type="evidence" value="ECO:0007669"/>
    <property type="project" value="UniProtKB-KW"/>
</dbReference>
<evidence type="ECO:0000313" key="10">
    <source>
        <dbReference type="EMBL" id="QEC64620.1"/>
    </source>
</evidence>
<organism evidence="10 11">
    <name type="scientific">Mucilaginibacter ginsenosidivorans</name>
    <dbReference type="NCBI Taxonomy" id="398053"/>
    <lineage>
        <taxon>Bacteria</taxon>
        <taxon>Pseudomonadati</taxon>
        <taxon>Bacteroidota</taxon>
        <taxon>Sphingobacteriia</taxon>
        <taxon>Sphingobacteriales</taxon>
        <taxon>Sphingobacteriaceae</taxon>
        <taxon>Mucilaginibacter</taxon>
    </lineage>
</organism>
<evidence type="ECO:0000256" key="8">
    <source>
        <dbReference type="ARBA" id="ARBA00023204"/>
    </source>
</evidence>
<dbReference type="KEGG" id="mgin:FRZ54_19280"/>
<feature type="domain" description="Fe2OG dioxygenase" evidence="9">
    <location>
        <begin position="102"/>
        <end position="200"/>
    </location>
</feature>
<dbReference type="PANTHER" id="PTHR31212:SF4">
    <property type="entry name" value="ALPHA-KETOGLUTARATE-DEPENDENT DIOXYGENASE ALKB HOMOLOG 3"/>
    <property type="match status" value="1"/>
</dbReference>
<evidence type="ECO:0000256" key="7">
    <source>
        <dbReference type="ARBA" id="ARBA00023004"/>
    </source>
</evidence>
<keyword evidence="3" id="KW-0227">DNA damage</keyword>
<dbReference type="InterPro" id="IPR032854">
    <property type="entry name" value="ALKBH3"/>
</dbReference>
<name>A0A5B8UZL8_9SPHI</name>
<dbReference type="AlphaFoldDB" id="A0A5B8UZL8"/>